<evidence type="ECO:0000256" key="5">
    <source>
        <dbReference type="ARBA" id="ARBA00023163"/>
    </source>
</evidence>
<dbReference type="Pfam" id="PF07904">
    <property type="entry name" value="Eaf7"/>
    <property type="match status" value="1"/>
</dbReference>
<protein>
    <recommendedName>
        <fullName evidence="11">Chromatin modification-related protein EAF7</fullName>
    </recommendedName>
</protein>
<reference evidence="9" key="1">
    <citation type="submission" date="2022-11" db="EMBL/GenBank/DDBJ databases">
        <authorList>
            <person name="Petersen C."/>
        </authorList>
    </citation>
    <scope>NUCLEOTIDE SEQUENCE</scope>
    <source>
        <strain evidence="9">IBT 30069</strain>
    </source>
</reference>
<organism evidence="9 10">
    <name type="scientific">Penicillium angulare</name>
    <dbReference type="NCBI Taxonomy" id="116970"/>
    <lineage>
        <taxon>Eukaryota</taxon>
        <taxon>Fungi</taxon>
        <taxon>Dikarya</taxon>
        <taxon>Ascomycota</taxon>
        <taxon>Pezizomycotina</taxon>
        <taxon>Eurotiomycetes</taxon>
        <taxon>Eurotiomycetidae</taxon>
        <taxon>Eurotiales</taxon>
        <taxon>Aspergillaceae</taxon>
        <taxon>Penicillium</taxon>
    </lineage>
</organism>
<keyword evidence="3" id="KW-0156">Chromatin regulator</keyword>
<name>A0A9W9FBM5_9EURO</name>
<dbReference type="AlphaFoldDB" id="A0A9W9FBM5"/>
<evidence type="ECO:0000256" key="7">
    <source>
        <dbReference type="ARBA" id="ARBA00025178"/>
    </source>
</evidence>
<feature type="compositionally biased region" description="Polar residues" evidence="8">
    <location>
        <begin position="277"/>
        <end position="286"/>
    </location>
</feature>
<dbReference type="GO" id="GO:0035267">
    <property type="term" value="C:NuA4 histone acetyltransferase complex"/>
    <property type="evidence" value="ECO:0007669"/>
    <property type="project" value="TreeGrafter"/>
</dbReference>
<evidence type="ECO:0008006" key="11">
    <source>
        <dbReference type="Google" id="ProtNLM"/>
    </source>
</evidence>
<dbReference type="PANTHER" id="PTHR13581:SF5">
    <property type="entry name" value="MRG_MORF4L-BINDING PROTEIN"/>
    <property type="match status" value="1"/>
</dbReference>
<keyword evidence="10" id="KW-1185">Reference proteome</keyword>
<dbReference type="EMBL" id="JAPQKH010000005">
    <property type="protein sequence ID" value="KAJ5097208.1"/>
    <property type="molecule type" value="Genomic_DNA"/>
</dbReference>
<gene>
    <name evidence="9" type="ORF">N7456_007929</name>
</gene>
<evidence type="ECO:0000256" key="1">
    <source>
        <dbReference type="ARBA" id="ARBA00004123"/>
    </source>
</evidence>
<dbReference type="GO" id="GO:0006357">
    <property type="term" value="P:regulation of transcription by RNA polymerase II"/>
    <property type="evidence" value="ECO:0007669"/>
    <property type="project" value="TreeGrafter"/>
</dbReference>
<comment type="subcellular location">
    <subcellularLocation>
        <location evidence="1">Nucleus</location>
    </subcellularLocation>
</comment>
<feature type="compositionally biased region" description="Polar residues" evidence="8">
    <location>
        <begin position="12"/>
        <end position="32"/>
    </location>
</feature>
<evidence type="ECO:0000256" key="4">
    <source>
        <dbReference type="ARBA" id="ARBA00023015"/>
    </source>
</evidence>
<feature type="region of interest" description="Disordered" evidence="8">
    <location>
        <begin position="158"/>
        <end position="307"/>
    </location>
</feature>
<comment type="similarity">
    <text evidence="2">Belongs to the EAF7 family.</text>
</comment>
<dbReference type="OrthoDB" id="5595141at2759"/>
<feature type="region of interest" description="Disordered" evidence="8">
    <location>
        <begin position="1"/>
        <end position="41"/>
    </location>
</feature>
<feature type="compositionally biased region" description="Acidic residues" evidence="8">
    <location>
        <begin position="223"/>
        <end position="248"/>
    </location>
</feature>
<evidence type="ECO:0000256" key="8">
    <source>
        <dbReference type="SAM" id="MobiDB-lite"/>
    </source>
</evidence>
<comment type="caution">
    <text evidence="9">The sequence shown here is derived from an EMBL/GenBank/DDBJ whole genome shotgun (WGS) entry which is preliminary data.</text>
</comment>
<reference evidence="9" key="2">
    <citation type="journal article" date="2023" name="IMA Fungus">
        <title>Comparative genomic study of the Penicillium genus elucidates a diverse pangenome and 15 lateral gene transfer events.</title>
        <authorList>
            <person name="Petersen C."/>
            <person name="Sorensen T."/>
            <person name="Nielsen M.R."/>
            <person name="Sondergaard T.E."/>
            <person name="Sorensen J.L."/>
            <person name="Fitzpatrick D.A."/>
            <person name="Frisvad J.C."/>
            <person name="Nielsen K.L."/>
        </authorList>
    </citation>
    <scope>NUCLEOTIDE SEQUENCE</scope>
    <source>
        <strain evidence="9">IBT 30069</strain>
    </source>
</reference>
<dbReference type="GO" id="GO:0006325">
    <property type="term" value="P:chromatin organization"/>
    <property type="evidence" value="ECO:0007669"/>
    <property type="project" value="UniProtKB-KW"/>
</dbReference>
<accession>A0A9W9FBM5</accession>
<dbReference type="PANTHER" id="PTHR13581">
    <property type="entry name" value="MRG-BINDING PROTEIN"/>
    <property type="match status" value="1"/>
</dbReference>
<keyword evidence="6" id="KW-0539">Nucleus</keyword>
<keyword evidence="5" id="KW-0804">Transcription</keyword>
<proteinExistence type="inferred from homology"/>
<evidence type="ECO:0000256" key="3">
    <source>
        <dbReference type="ARBA" id="ARBA00022853"/>
    </source>
</evidence>
<dbReference type="GO" id="GO:0005634">
    <property type="term" value="C:nucleus"/>
    <property type="evidence" value="ECO:0007669"/>
    <property type="project" value="UniProtKB-SubCell"/>
</dbReference>
<evidence type="ECO:0000313" key="10">
    <source>
        <dbReference type="Proteomes" id="UP001149165"/>
    </source>
</evidence>
<feature type="compositionally biased region" description="Basic residues" evidence="8">
    <location>
        <begin position="1"/>
        <end position="11"/>
    </location>
</feature>
<feature type="compositionally biased region" description="Acidic residues" evidence="8">
    <location>
        <begin position="255"/>
        <end position="270"/>
    </location>
</feature>
<dbReference type="Proteomes" id="UP001149165">
    <property type="component" value="Unassembled WGS sequence"/>
</dbReference>
<comment type="function">
    <text evidence="7">Component of the NuA4 histone acetyltransferase complex which is involved in transcriptional activation of selected genes principally by acetylation of nucleosomal histone H4 and H2A. The NuA4 complex is also involved in DNA repair.</text>
</comment>
<evidence type="ECO:0000256" key="6">
    <source>
        <dbReference type="ARBA" id="ARBA00023242"/>
    </source>
</evidence>
<keyword evidence="4" id="KW-0805">Transcription regulation</keyword>
<dbReference type="InterPro" id="IPR012423">
    <property type="entry name" value="Eaf7/MRGBP"/>
</dbReference>
<evidence type="ECO:0000256" key="2">
    <source>
        <dbReference type="ARBA" id="ARBA00007117"/>
    </source>
</evidence>
<evidence type="ECO:0000313" key="9">
    <source>
        <dbReference type="EMBL" id="KAJ5097208.1"/>
    </source>
</evidence>
<sequence>MPPRKKAKRAHSTTPQADAAQSSADTPGSSDSAGKPEADYDILTDPWTDEQETALLKAIIKWKPVGVHKHFRMLAIAEFLKSQGYGPINGDHLNIPGIWKKLGTLYNLEALDEREDSVIADLNEDEDGVSERYCPFELPYDEYGDMMFERRLATEGSLSPVMSRHADSRRGSTVADTDETRSSPAPSRGRKSTRGTRQTARETRSTRLQVEIGPGSQGKASDPEEESEEDTGSNKEDDEEEDEGDEGSGDGKDSENEEEEEEEEEAEAEAGDEKGGSRSTRAQTSRTKQKDTKSSAGTSTRRTGRRR</sequence>